<accession>A0A0G4LZ96</accession>
<organism evidence="3 4">
    <name type="scientific">Verticillium longisporum</name>
    <name type="common">Verticillium dahliae var. longisporum</name>
    <dbReference type="NCBI Taxonomy" id="100787"/>
    <lineage>
        <taxon>Eukaryota</taxon>
        <taxon>Fungi</taxon>
        <taxon>Dikarya</taxon>
        <taxon>Ascomycota</taxon>
        <taxon>Pezizomycotina</taxon>
        <taxon>Sordariomycetes</taxon>
        <taxon>Hypocreomycetidae</taxon>
        <taxon>Glomerellales</taxon>
        <taxon>Plectosphaerellaceae</taxon>
        <taxon>Verticillium</taxon>
    </lineage>
</organism>
<dbReference type="SUPFAM" id="SSF51556">
    <property type="entry name" value="Metallo-dependent hydrolases"/>
    <property type="match status" value="1"/>
</dbReference>
<name>A0A0G4LZ96_VERLO</name>
<reference evidence="3 4" key="1">
    <citation type="submission" date="2015-05" db="EMBL/GenBank/DDBJ databases">
        <authorList>
            <person name="Wang D.B."/>
            <person name="Wang M."/>
        </authorList>
    </citation>
    <scope>NUCLEOTIDE SEQUENCE [LARGE SCALE GENOMIC DNA]</scope>
    <source>
        <strain evidence="3">VL1</strain>
    </source>
</reference>
<dbReference type="InterPro" id="IPR011059">
    <property type="entry name" value="Metal-dep_hydrolase_composite"/>
</dbReference>
<dbReference type="InterPro" id="IPR013108">
    <property type="entry name" value="Amidohydro_3"/>
</dbReference>
<dbReference type="GO" id="GO:0052689">
    <property type="term" value="F:carboxylic ester hydrolase activity"/>
    <property type="evidence" value="ECO:0007669"/>
    <property type="project" value="UniProtKB-ARBA"/>
</dbReference>
<proteinExistence type="predicted"/>
<dbReference type="SMART" id="SM01110">
    <property type="entry name" value="Cutinase"/>
    <property type="match status" value="1"/>
</dbReference>
<evidence type="ECO:0000259" key="2">
    <source>
        <dbReference type="Pfam" id="PF07969"/>
    </source>
</evidence>
<keyword evidence="1" id="KW-0378">Hydrolase</keyword>
<dbReference type="EMBL" id="CVQH01020374">
    <property type="protein sequence ID" value="CRK27361.1"/>
    <property type="molecule type" value="Genomic_DNA"/>
</dbReference>
<dbReference type="Gene3D" id="3.10.310.70">
    <property type="match status" value="1"/>
</dbReference>
<keyword evidence="4" id="KW-1185">Reference proteome</keyword>
<evidence type="ECO:0000313" key="3">
    <source>
        <dbReference type="EMBL" id="CRK27361.1"/>
    </source>
</evidence>
<dbReference type="InterPro" id="IPR033932">
    <property type="entry name" value="YtcJ-like"/>
</dbReference>
<dbReference type="Pfam" id="PF01083">
    <property type="entry name" value="Cutinase"/>
    <property type="match status" value="1"/>
</dbReference>
<dbReference type="CDD" id="cd01300">
    <property type="entry name" value="YtcJ_like"/>
    <property type="match status" value="1"/>
</dbReference>
<dbReference type="Gene3D" id="3.40.50.1820">
    <property type="entry name" value="alpha/beta hydrolase"/>
    <property type="match status" value="1"/>
</dbReference>
<evidence type="ECO:0000313" key="4">
    <source>
        <dbReference type="Proteomes" id="UP000044602"/>
    </source>
</evidence>
<dbReference type="SUPFAM" id="SSF53474">
    <property type="entry name" value="alpha/beta-Hydrolases"/>
    <property type="match status" value="1"/>
</dbReference>
<sequence length="731" mass="76897">MSVDNPPSALFVNGRILAKSTPGLTGEPVFADSMLVQDGLIRAIGTREEVAAIRGTADMTTTDLAQQTILPSFVDGHMHLLLLGQSLRKVSLDHCKSFEDIRTAIKTYAEANPDIPRILCKGWMHSMTPEGTDASMLDDIDPCPIFIDTKDLHSTWCNSAGLEELGVANMPDPAGGTIHRDANGKPNGVLSEGAVLSIVWPHQAKVSPIAERQEAILAAVETYNASGYTGLVEMAMDEPAWDALVALRAAKPDLPMRIAAYWLIKPSDDAEARHAQVRRAIELHSQLNASTSPDLRIAGIKIVCDGIIDACTAYLSEPYAPADSPPPIWAQADLEPIVAQADAAGLQIALHAIGDGAIKMAVDVLEKHTTPGRRHRIEHLELASPEDAKRLGDLNLTASIQPVHADPAILRAWPRLIGSERCKRAFAYREMADAGALMALGSDSPTAPWAPLQNVYVASTRRSAREPEYEVTVNENFRLGVCEAIVAGTKGAAATLALPQALAQQGCAPVNIIVARGSTEQPGVGLMGAISSAAAQQIPGAVVTPLDYPAQLNPYPPSVAAGVVSMTDLLTQQTAGCPQTKLVVVGYSQGAHVALDTLCGSSLSGFTPSAAQASAVGGSIAAVILAGDPTFVPGLPSNRGTSQDAGIFQTRDMTQCGDVPAKTLSFCDTNDRFCASGESIPVHLGYFNNAAYVAEAVQFVVASAGAGASNCTTGAAARRRWARESARLPSD</sequence>
<dbReference type="SUPFAM" id="SSF51338">
    <property type="entry name" value="Composite domain of metallo-dependent hydrolases"/>
    <property type="match status" value="1"/>
</dbReference>
<dbReference type="InterPro" id="IPR000675">
    <property type="entry name" value="Cutinase/axe"/>
</dbReference>
<dbReference type="Gene3D" id="2.30.40.10">
    <property type="entry name" value="Urease, subunit C, domain 1"/>
    <property type="match status" value="1"/>
</dbReference>
<dbReference type="GO" id="GO:0016810">
    <property type="term" value="F:hydrolase activity, acting on carbon-nitrogen (but not peptide) bonds"/>
    <property type="evidence" value="ECO:0007669"/>
    <property type="project" value="InterPro"/>
</dbReference>
<feature type="domain" description="Amidohydrolase 3" evidence="2">
    <location>
        <begin position="61"/>
        <end position="500"/>
    </location>
</feature>
<dbReference type="STRING" id="100787.A0A0G4LZ96"/>
<protein>
    <recommendedName>
        <fullName evidence="2">Amidohydrolase 3 domain-containing protein</fullName>
    </recommendedName>
</protein>
<evidence type="ECO:0000256" key="1">
    <source>
        <dbReference type="ARBA" id="ARBA00022801"/>
    </source>
</evidence>
<dbReference type="AlphaFoldDB" id="A0A0G4LZ96"/>
<gene>
    <name evidence="3" type="ORF">BN1708_014774</name>
</gene>
<dbReference type="PANTHER" id="PTHR22642:SF20">
    <property type="entry name" value="AMIDOHYDROLASE 3 DOMAIN-CONTAINING PROTEIN"/>
    <property type="match status" value="1"/>
</dbReference>
<dbReference type="Gene3D" id="3.20.20.140">
    <property type="entry name" value="Metal-dependent hydrolases"/>
    <property type="match status" value="1"/>
</dbReference>
<dbReference type="PANTHER" id="PTHR22642">
    <property type="entry name" value="IMIDAZOLONEPROPIONASE"/>
    <property type="match status" value="1"/>
</dbReference>
<dbReference type="InterPro" id="IPR032466">
    <property type="entry name" value="Metal_Hydrolase"/>
</dbReference>
<dbReference type="Pfam" id="PF07969">
    <property type="entry name" value="Amidohydro_3"/>
    <property type="match status" value="1"/>
</dbReference>
<dbReference type="InterPro" id="IPR029058">
    <property type="entry name" value="AB_hydrolase_fold"/>
</dbReference>
<dbReference type="Proteomes" id="UP000044602">
    <property type="component" value="Unassembled WGS sequence"/>
</dbReference>